<dbReference type="GO" id="GO:1990351">
    <property type="term" value="C:transporter complex"/>
    <property type="evidence" value="ECO:0007669"/>
    <property type="project" value="TreeGrafter"/>
</dbReference>
<dbReference type="GO" id="GO:0015920">
    <property type="term" value="P:lipopolysaccharide transport"/>
    <property type="evidence" value="ECO:0007669"/>
    <property type="project" value="InterPro"/>
</dbReference>
<keyword evidence="1" id="KW-0732">Signal</keyword>
<dbReference type="GO" id="GO:0009279">
    <property type="term" value="C:cell outer membrane"/>
    <property type="evidence" value="ECO:0007669"/>
    <property type="project" value="UniProtKB-SubCell"/>
</dbReference>
<comment type="caution">
    <text evidence="1">Lacks conserved residue(s) required for the propagation of feature annotation.</text>
</comment>
<accession>A0A561XUF0</accession>
<name>A0A561XUF0_ACIDE</name>
<evidence type="ECO:0000313" key="5">
    <source>
        <dbReference type="Proteomes" id="UP000321485"/>
    </source>
</evidence>
<dbReference type="Pfam" id="PF19838">
    <property type="entry name" value="LptD_2"/>
    <property type="match status" value="1"/>
</dbReference>
<dbReference type="Pfam" id="PF04453">
    <property type="entry name" value="LptD"/>
    <property type="match status" value="1"/>
</dbReference>
<feature type="domain" description="LPS-assembly protein LptD central" evidence="3">
    <location>
        <begin position="224"/>
        <end position="313"/>
    </location>
</feature>
<dbReference type="PANTHER" id="PTHR30189:SF1">
    <property type="entry name" value="LPS-ASSEMBLY PROTEIN LPTD"/>
    <property type="match status" value="1"/>
</dbReference>
<dbReference type="InterPro" id="IPR050218">
    <property type="entry name" value="LptD"/>
</dbReference>
<keyword evidence="1" id="KW-0998">Cell outer membrane</keyword>
<comment type="function">
    <text evidence="1">Together with LptE, is involved in the assembly of lipopolysaccharide (LPS) at the surface of the outer membrane.</text>
</comment>
<keyword evidence="1" id="KW-0472">Membrane</keyword>
<comment type="subcellular location">
    <subcellularLocation>
        <location evidence="1">Cell outer membrane</location>
    </subcellularLocation>
</comment>
<comment type="subunit">
    <text evidence="1">Component of the lipopolysaccharide transport and assembly complex. Interacts with LptE and LptA.</text>
</comment>
<evidence type="ECO:0000313" key="4">
    <source>
        <dbReference type="EMBL" id="TWG39737.1"/>
    </source>
</evidence>
<dbReference type="InterPro" id="IPR020889">
    <property type="entry name" value="LipoPS_assembly_LptD"/>
</dbReference>
<evidence type="ECO:0000256" key="1">
    <source>
        <dbReference type="HAMAP-Rule" id="MF_01411"/>
    </source>
</evidence>
<dbReference type="InterPro" id="IPR007543">
    <property type="entry name" value="LptD_C"/>
</dbReference>
<sequence length="805" mass="89826">MQNLTSLRARPATAKSARLRPPVPRVLALGVALAWCGLPLAVLAQDGAAPSAWDAPPVLRTSPLLQEKIPDAVRSQLPVFVKGDHISGQTDLNALIEGNAELRRGDTVIRADRLDYNVPEDLAKANGKVRINRAGNVYEGTALELRVEAFEGFFSDARYRFLATQAHGDATRVDFVDRYRAVVHNGTYTTCERGNEESWQPDWVLRAATIRIDNEEEVGTAEDAVLEFKGISVLPIPYISFPLSEKRKSGLLPPTVGLDSRDGVTYMQPYYWNIAPNRDATLRAALMTKRGANVGGEFRYLEPTYKGQISADVMPTDRLRDRVRWSFSGKHEGAFDTGIGGLGLNLNLNRVSDDNYWRDFSRATDQLRQRLLPNDAILSWGRNDMSATVRTLKWQTLQDVSSPIVPPYDRMPQVQWRYNPSQLGGGFDASVELDTTRFEAARALTGQPNADRSYAMAQISRPFLSPGGFITPRLQLHATQYQFDSALSNGQRSASRTLPTFSLDSGLVFERDTAYFGRAFLQTLEPRAFYTYTPYRDQSMLPVYDTAANDFNFATIYTENAFGGNDRLADNNLLTLGVTTRLLDPDTGAQAARFGIAQRVRFSDQKVTLPGGTPVSERLSDLLLGAGINWTPQWGFDSTVQYNPKTGQSIRSTIGARYSPSNYRTVSAAYRLQRGTSEQIDIGWQWPLNDLWGDKGKDLGPGRGQGGGRWYSVGRLNYSMKDRKLVDTVVGFEYDSCCWIGRVVLERLQSSVTSSNTRLLFQIEFVGFSRLSLGSSPLDSFKQNVPRYQNLREQVSTPSRFSNYD</sequence>
<evidence type="ECO:0000259" key="2">
    <source>
        <dbReference type="Pfam" id="PF04453"/>
    </source>
</evidence>
<reference evidence="4 5" key="1">
    <citation type="journal article" date="2015" name="Stand. Genomic Sci.">
        <title>Genomic Encyclopedia of Bacterial and Archaeal Type Strains, Phase III: the genomes of soil and plant-associated and newly described type strains.</title>
        <authorList>
            <person name="Whitman W.B."/>
            <person name="Woyke T."/>
            <person name="Klenk H.P."/>
            <person name="Zhou Y."/>
            <person name="Lilburn T.G."/>
            <person name="Beck B.J."/>
            <person name="De Vos P."/>
            <person name="Vandamme P."/>
            <person name="Eisen J.A."/>
            <person name="Garrity G."/>
            <person name="Hugenholtz P."/>
            <person name="Kyrpides N.C."/>
        </authorList>
    </citation>
    <scope>NUCLEOTIDE SEQUENCE [LARGE SCALE GENOMIC DNA]</scope>
    <source>
        <strain evidence="4 5">DSM 64</strain>
    </source>
</reference>
<comment type="caution">
    <text evidence="4">The sequence shown here is derived from an EMBL/GenBank/DDBJ whole genome shotgun (WGS) entry which is preliminary data.</text>
</comment>
<dbReference type="Proteomes" id="UP000321485">
    <property type="component" value="Unassembled WGS sequence"/>
</dbReference>
<dbReference type="AlphaFoldDB" id="A0A561XUF0"/>
<dbReference type="PANTHER" id="PTHR30189">
    <property type="entry name" value="LPS-ASSEMBLY PROTEIN"/>
    <property type="match status" value="1"/>
</dbReference>
<proteinExistence type="inferred from homology"/>
<feature type="domain" description="LptD C-terminal" evidence="2">
    <location>
        <begin position="323"/>
        <end position="692"/>
    </location>
</feature>
<evidence type="ECO:0000259" key="3">
    <source>
        <dbReference type="Pfam" id="PF19838"/>
    </source>
</evidence>
<comment type="similarity">
    <text evidence="1">Belongs to the LptD family.</text>
</comment>
<dbReference type="InterPro" id="IPR045659">
    <property type="entry name" value="LptD_2"/>
</dbReference>
<dbReference type="GO" id="GO:0043165">
    <property type="term" value="P:Gram-negative-bacterium-type cell outer membrane assembly"/>
    <property type="evidence" value="ECO:0007669"/>
    <property type="project" value="UniProtKB-UniRule"/>
</dbReference>
<dbReference type="EMBL" id="VJWE01000011">
    <property type="protein sequence ID" value="TWG39737.1"/>
    <property type="molecule type" value="Genomic_DNA"/>
</dbReference>
<dbReference type="HAMAP" id="MF_01411">
    <property type="entry name" value="LPS_assembly_LptD"/>
    <property type="match status" value="1"/>
</dbReference>
<organism evidence="4 5">
    <name type="scientific">Acidovorax delafieldii</name>
    <name type="common">Pseudomonas delafieldii</name>
    <dbReference type="NCBI Taxonomy" id="47920"/>
    <lineage>
        <taxon>Bacteria</taxon>
        <taxon>Pseudomonadati</taxon>
        <taxon>Pseudomonadota</taxon>
        <taxon>Betaproteobacteria</taxon>
        <taxon>Burkholderiales</taxon>
        <taxon>Comamonadaceae</taxon>
        <taxon>Acidovorax</taxon>
    </lineage>
</organism>
<gene>
    <name evidence="1" type="primary">lptD</name>
    <name evidence="4" type="ORF">ATF69_1609</name>
</gene>
<protein>
    <recommendedName>
        <fullName evidence="1">LPS-assembly protein LptD</fullName>
    </recommendedName>
</protein>